<comment type="similarity">
    <text evidence="2">Belongs to the sulfatase family.</text>
</comment>
<dbReference type="EMBL" id="MOBO01000001">
    <property type="protein sequence ID" value="RON42115.1"/>
    <property type="molecule type" value="Genomic_DNA"/>
</dbReference>
<dbReference type="Pfam" id="PF00884">
    <property type="entry name" value="Sulfatase"/>
    <property type="match status" value="1"/>
</dbReference>
<comment type="cofactor">
    <cofactor evidence="1">
        <name>Ca(2+)</name>
        <dbReference type="ChEBI" id="CHEBI:29108"/>
    </cofactor>
</comment>
<dbReference type="Proteomes" id="UP000286351">
    <property type="component" value="Unassembled WGS sequence"/>
</dbReference>
<dbReference type="GO" id="GO:0046872">
    <property type="term" value="F:metal ion binding"/>
    <property type="evidence" value="ECO:0007669"/>
    <property type="project" value="UniProtKB-KW"/>
</dbReference>
<dbReference type="InterPro" id="IPR024607">
    <property type="entry name" value="Sulfatase_CS"/>
</dbReference>
<dbReference type="GO" id="GO:0004065">
    <property type="term" value="F:arylsulfatase activity"/>
    <property type="evidence" value="ECO:0007669"/>
    <property type="project" value="TreeGrafter"/>
</dbReference>
<evidence type="ECO:0000256" key="4">
    <source>
        <dbReference type="ARBA" id="ARBA00022729"/>
    </source>
</evidence>
<feature type="signal peptide" evidence="7">
    <location>
        <begin position="1"/>
        <end position="19"/>
    </location>
</feature>
<evidence type="ECO:0000256" key="3">
    <source>
        <dbReference type="ARBA" id="ARBA00022723"/>
    </source>
</evidence>
<dbReference type="SUPFAM" id="SSF53649">
    <property type="entry name" value="Alkaline phosphatase-like"/>
    <property type="match status" value="1"/>
</dbReference>
<accession>A0A423JWQ1</accession>
<keyword evidence="4 7" id="KW-0732">Signal</keyword>
<reference evidence="9 10" key="1">
    <citation type="submission" date="2016-10" db="EMBL/GenBank/DDBJ databases">
        <title>Comparative genome analysis of multiple Pseudomonas spp. focuses on biocontrol and plant growth promoting traits.</title>
        <authorList>
            <person name="Tao X.-Y."/>
            <person name="Taylor C.G."/>
        </authorList>
    </citation>
    <scope>NUCLEOTIDE SEQUENCE [LARGE SCALE GENOMIC DNA]</scope>
    <source>
        <strain evidence="9 10">38D4</strain>
    </source>
</reference>
<dbReference type="PROSITE" id="PS00149">
    <property type="entry name" value="SULFATASE_2"/>
    <property type="match status" value="1"/>
</dbReference>
<gene>
    <name evidence="9" type="ORF">BK664_00555</name>
</gene>
<dbReference type="PANTHER" id="PTHR42693">
    <property type="entry name" value="ARYLSULFATASE FAMILY MEMBER"/>
    <property type="match status" value="1"/>
</dbReference>
<dbReference type="Gene3D" id="3.30.1120.10">
    <property type="match status" value="1"/>
</dbReference>
<evidence type="ECO:0000259" key="8">
    <source>
        <dbReference type="Pfam" id="PF00884"/>
    </source>
</evidence>
<evidence type="ECO:0000256" key="1">
    <source>
        <dbReference type="ARBA" id="ARBA00001913"/>
    </source>
</evidence>
<dbReference type="PANTHER" id="PTHR42693:SF42">
    <property type="entry name" value="ARYLSULFATASE G"/>
    <property type="match status" value="1"/>
</dbReference>
<evidence type="ECO:0000313" key="10">
    <source>
        <dbReference type="Proteomes" id="UP000286351"/>
    </source>
</evidence>
<keyword evidence="5" id="KW-0378">Hydrolase</keyword>
<protein>
    <recommendedName>
        <fullName evidence="8">Sulfatase N-terminal domain-containing protein</fullName>
    </recommendedName>
</protein>
<evidence type="ECO:0000313" key="9">
    <source>
        <dbReference type="EMBL" id="RON42115.1"/>
    </source>
</evidence>
<evidence type="ECO:0000256" key="6">
    <source>
        <dbReference type="ARBA" id="ARBA00022837"/>
    </source>
</evidence>
<dbReference type="InterPro" id="IPR050738">
    <property type="entry name" value="Sulfatase"/>
</dbReference>
<evidence type="ECO:0000256" key="7">
    <source>
        <dbReference type="SAM" id="SignalP"/>
    </source>
</evidence>
<dbReference type="CDD" id="cd16142">
    <property type="entry name" value="ARS_like"/>
    <property type="match status" value="1"/>
</dbReference>
<evidence type="ECO:0000256" key="2">
    <source>
        <dbReference type="ARBA" id="ARBA00008779"/>
    </source>
</evidence>
<feature type="domain" description="Sulfatase N-terminal" evidence="8">
    <location>
        <begin position="23"/>
        <end position="353"/>
    </location>
</feature>
<name>A0A423JWQ1_9PSED</name>
<organism evidence="9 10">
    <name type="scientific">Pseudomonas brassicacearum</name>
    <dbReference type="NCBI Taxonomy" id="930166"/>
    <lineage>
        <taxon>Bacteria</taxon>
        <taxon>Pseudomonadati</taxon>
        <taxon>Pseudomonadota</taxon>
        <taxon>Gammaproteobacteria</taxon>
        <taxon>Pseudomonadales</taxon>
        <taxon>Pseudomonadaceae</taxon>
        <taxon>Pseudomonas</taxon>
    </lineage>
</organism>
<dbReference type="RefSeq" id="WP_123364031.1">
    <property type="nucleotide sequence ID" value="NZ_MOBO01000001.1"/>
</dbReference>
<keyword evidence="3" id="KW-0479">Metal-binding</keyword>
<keyword evidence="6" id="KW-0106">Calcium</keyword>
<comment type="caution">
    <text evidence="9">The sequence shown here is derived from an EMBL/GenBank/DDBJ whole genome shotgun (WGS) entry which is preliminary data.</text>
</comment>
<proteinExistence type="inferred from homology"/>
<dbReference type="PROSITE" id="PS51257">
    <property type="entry name" value="PROKAR_LIPOPROTEIN"/>
    <property type="match status" value="1"/>
</dbReference>
<dbReference type="InterPro" id="IPR000917">
    <property type="entry name" value="Sulfatase_N"/>
</dbReference>
<sequence>MQRIRLLPFLIAFMGCANAQDKPNVVVMLADNVGYGDLGAYGAGEVRGMPTPRIDQLASEGVRFTQFLVEPGCTPSRAALQTGRYSPRSGLGSIIVAGTPNTLQANEVTLGELFKSQGYATSYIGKWHLGASEQSWPTRQGFDQYRVGVVESSDSTLYRGGMQRSGLPEAVIAASEPGIWESGANGDLKKVRPYTLDYRRQVEADIADSAVKYIQRQAKASEPFLLFVGWTNTHYPSLVAPEFDGKSRIGPYGDAIMELDHRTGQVLDAIKTAGVEDNTIVIWLSDNGAAPTEGPAEFRGGSNGPFRGELGDALEGSLRVPAMIKWPGRIAPRTSNAMVSIHDIFPTLAKIIGAAVPADRPIDGVDQSDLVLGKQTASKRESLITFLGDEIVAVRWRQFRIYPKQFISSAGNPAMAGIGGYRAELTGYPSIFNIEQDPREEVNTVAVNAWTLAPYMKLIGEYRKSLEQYPNPKAVNLTKFGG</sequence>
<dbReference type="Gene3D" id="3.40.720.10">
    <property type="entry name" value="Alkaline Phosphatase, subunit A"/>
    <property type="match status" value="1"/>
</dbReference>
<feature type="chain" id="PRO_5019184051" description="Sulfatase N-terminal domain-containing protein" evidence="7">
    <location>
        <begin position="20"/>
        <end position="482"/>
    </location>
</feature>
<dbReference type="AlphaFoldDB" id="A0A423JWQ1"/>
<dbReference type="InterPro" id="IPR017850">
    <property type="entry name" value="Alkaline_phosphatase_core_sf"/>
</dbReference>
<evidence type="ECO:0000256" key="5">
    <source>
        <dbReference type="ARBA" id="ARBA00022801"/>
    </source>
</evidence>